<feature type="compositionally biased region" description="Acidic residues" evidence="1">
    <location>
        <begin position="85"/>
        <end position="102"/>
    </location>
</feature>
<keyword evidence="2" id="KW-1133">Transmembrane helix</keyword>
<accession>A0AAD4FFS0</accession>
<sequence length="378" mass="43053">MEAANVVDVTKGPSVVERGRLTRALIMTIQVIISLILFAIALPFFILWRAPISLLYFTKKEKPEPKNADQEREKEKEKEDGQEKADEEPKDDEEEKKEEEEPPKDPQERAVEHFNKAWNKFRDCPINKPLVTYWSRIAVIILLVIQTSLSLALLEKSLVYHIPWFVAHLSNTQYKTTKKNEWGNDFLLHIAGLAITCAPFIGLIGVGVGIMYYMIKITKYGKFQKGARKKKGGRGYDNPKEKSRDGGGDGHGVKEVIMGAVDHVVHPHLHLHPHAGHDLGQRQQEASSYGYPGYSEDILFEQPGDGSYGYDDVIQPPPAVIQSPEKMAWYDKNPYTLAGIASIWTGNEEKMKKEYDGRDVRRRNFEEDFEMADRTGRK</sequence>
<dbReference type="EMBL" id="JAANER010000005">
    <property type="protein sequence ID" value="KAG9189744.1"/>
    <property type="molecule type" value="Genomic_DNA"/>
</dbReference>
<evidence type="ECO:0000313" key="3">
    <source>
        <dbReference type="EMBL" id="KAG9189744.1"/>
    </source>
</evidence>
<feature type="compositionally biased region" description="Basic and acidic residues" evidence="1">
    <location>
        <begin position="237"/>
        <end position="252"/>
    </location>
</feature>
<name>A0AAD4FFS0_9PLEO</name>
<feature type="region of interest" description="Disordered" evidence="1">
    <location>
        <begin position="63"/>
        <end position="109"/>
    </location>
</feature>
<feature type="transmembrane region" description="Helical" evidence="2">
    <location>
        <begin position="130"/>
        <end position="154"/>
    </location>
</feature>
<evidence type="ECO:0000313" key="4">
    <source>
        <dbReference type="Proteomes" id="UP001199106"/>
    </source>
</evidence>
<protein>
    <submittedName>
        <fullName evidence="3">Uncharacterized protein</fullName>
    </submittedName>
</protein>
<feature type="compositionally biased region" description="Basic and acidic residues" evidence="1">
    <location>
        <begin position="63"/>
        <end position="84"/>
    </location>
</feature>
<reference evidence="3" key="1">
    <citation type="submission" date="2021-07" db="EMBL/GenBank/DDBJ databases">
        <title>Genome Resource of American Ginseng Black Spot Pathogen Alternaria panax.</title>
        <authorList>
            <person name="Qiu C."/>
            <person name="Wang W."/>
            <person name="Liu Z."/>
        </authorList>
    </citation>
    <scope>NUCLEOTIDE SEQUENCE</scope>
    <source>
        <strain evidence="3">BNCC115425</strain>
    </source>
</reference>
<evidence type="ECO:0000256" key="2">
    <source>
        <dbReference type="SAM" id="Phobius"/>
    </source>
</evidence>
<proteinExistence type="predicted"/>
<keyword evidence="4" id="KW-1185">Reference proteome</keyword>
<feature type="transmembrane region" description="Helical" evidence="2">
    <location>
        <begin position="24"/>
        <end position="48"/>
    </location>
</feature>
<organism evidence="3 4">
    <name type="scientific">Alternaria panax</name>
    <dbReference type="NCBI Taxonomy" id="48097"/>
    <lineage>
        <taxon>Eukaryota</taxon>
        <taxon>Fungi</taxon>
        <taxon>Dikarya</taxon>
        <taxon>Ascomycota</taxon>
        <taxon>Pezizomycotina</taxon>
        <taxon>Dothideomycetes</taxon>
        <taxon>Pleosporomycetidae</taxon>
        <taxon>Pleosporales</taxon>
        <taxon>Pleosporineae</taxon>
        <taxon>Pleosporaceae</taxon>
        <taxon>Alternaria</taxon>
        <taxon>Alternaria sect. Panax</taxon>
    </lineage>
</organism>
<keyword evidence="2" id="KW-0472">Membrane</keyword>
<feature type="region of interest" description="Disordered" evidence="1">
    <location>
        <begin position="227"/>
        <end position="252"/>
    </location>
</feature>
<feature type="transmembrane region" description="Helical" evidence="2">
    <location>
        <begin position="186"/>
        <end position="215"/>
    </location>
</feature>
<comment type="caution">
    <text evidence="3">The sequence shown here is derived from an EMBL/GenBank/DDBJ whole genome shotgun (WGS) entry which is preliminary data.</text>
</comment>
<evidence type="ECO:0000256" key="1">
    <source>
        <dbReference type="SAM" id="MobiDB-lite"/>
    </source>
</evidence>
<dbReference type="AlphaFoldDB" id="A0AAD4FFS0"/>
<gene>
    <name evidence="3" type="ORF">G6011_06612</name>
</gene>
<keyword evidence="2" id="KW-0812">Transmembrane</keyword>
<dbReference type="Proteomes" id="UP001199106">
    <property type="component" value="Unassembled WGS sequence"/>
</dbReference>